<evidence type="ECO:0000259" key="2">
    <source>
        <dbReference type="Pfam" id="PF04069"/>
    </source>
</evidence>
<evidence type="ECO:0000313" key="4">
    <source>
        <dbReference type="Proteomes" id="UP000325607"/>
    </source>
</evidence>
<dbReference type="PROSITE" id="PS51257">
    <property type="entry name" value="PROKAR_LIPOPROTEIN"/>
    <property type="match status" value="1"/>
</dbReference>
<gene>
    <name evidence="3" type="ORF">PS645_04296</name>
</gene>
<dbReference type="NCBIfam" id="TIGR03414">
    <property type="entry name" value="ABC_choline_bnd"/>
    <property type="match status" value="1"/>
</dbReference>
<feature type="chain" id="PRO_5022825898" description="ABC-type glycine betaine transport system substrate-binding domain-containing protein" evidence="1">
    <location>
        <begin position="23"/>
        <end position="305"/>
    </location>
</feature>
<organism evidence="3 4">
    <name type="scientific">Pseudomonas fluorescens</name>
    <dbReference type="NCBI Taxonomy" id="294"/>
    <lineage>
        <taxon>Bacteria</taxon>
        <taxon>Pseudomonadati</taxon>
        <taxon>Pseudomonadota</taxon>
        <taxon>Gammaproteobacteria</taxon>
        <taxon>Pseudomonadales</taxon>
        <taxon>Pseudomonadaceae</taxon>
        <taxon>Pseudomonas</taxon>
    </lineage>
</organism>
<dbReference type="InterPro" id="IPR007210">
    <property type="entry name" value="ABC_Gly_betaine_transp_sub-bd"/>
</dbReference>
<dbReference type="Gene3D" id="3.40.190.10">
    <property type="entry name" value="Periplasmic binding protein-like II"/>
    <property type="match status" value="1"/>
</dbReference>
<dbReference type="Proteomes" id="UP000325607">
    <property type="component" value="Unassembled WGS sequence"/>
</dbReference>
<evidence type="ECO:0000313" key="3">
    <source>
        <dbReference type="EMBL" id="VVN20921.1"/>
    </source>
</evidence>
<dbReference type="GO" id="GO:0015871">
    <property type="term" value="P:choline transport"/>
    <property type="evidence" value="ECO:0007669"/>
    <property type="project" value="InterPro"/>
</dbReference>
<keyword evidence="1" id="KW-0732">Signal</keyword>
<accession>A0A5E6VUU5</accession>
<dbReference type="Gene3D" id="3.40.190.100">
    <property type="entry name" value="Glycine betaine-binding periplasmic protein, domain 2"/>
    <property type="match status" value="1"/>
</dbReference>
<reference evidence="3 4" key="1">
    <citation type="submission" date="2019-09" db="EMBL/GenBank/DDBJ databases">
        <authorList>
            <person name="Chandra G."/>
            <person name="Truman W A."/>
        </authorList>
    </citation>
    <scope>NUCLEOTIDE SEQUENCE [LARGE SCALE GENOMIC DNA]</scope>
    <source>
        <strain evidence="3">PS645</strain>
    </source>
</reference>
<dbReference type="CDD" id="cd13640">
    <property type="entry name" value="PBP2_ChoX"/>
    <property type="match status" value="1"/>
</dbReference>
<dbReference type="Pfam" id="PF04069">
    <property type="entry name" value="OpuAC"/>
    <property type="match status" value="1"/>
</dbReference>
<dbReference type="AlphaFoldDB" id="A0A5E6VUU5"/>
<dbReference type="GO" id="GO:0043190">
    <property type="term" value="C:ATP-binding cassette (ABC) transporter complex"/>
    <property type="evidence" value="ECO:0007669"/>
    <property type="project" value="InterPro"/>
</dbReference>
<dbReference type="GO" id="GO:0042597">
    <property type="term" value="C:periplasmic space"/>
    <property type="evidence" value="ECO:0007669"/>
    <property type="project" value="InterPro"/>
</dbReference>
<dbReference type="SUPFAM" id="SSF53850">
    <property type="entry name" value="Periplasmic binding protein-like II"/>
    <property type="match status" value="1"/>
</dbReference>
<dbReference type="GO" id="GO:0022857">
    <property type="term" value="F:transmembrane transporter activity"/>
    <property type="evidence" value="ECO:0007669"/>
    <property type="project" value="InterPro"/>
</dbReference>
<protein>
    <recommendedName>
        <fullName evidence="2">ABC-type glycine betaine transport system substrate-binding domain-containing protein</fullName>
    </recommendedName>
</protein>
<dbReference type="RefSeq" id="WP_150582230.1">
    <property type="nucleotide sequence ID" value="NZ_CABVGX010000043.1"/>
</dbReference>
<feature type="domain" description="ABC-type glycine betaine transport system substrate-binding" evidence="2">
    <location>
        <begin position="30"/>
        <end position="282"/>
    </location>
</feature>
<feature type="signal peptide" evidence="1">
    <location>
        <begin position="1"/>
        <end position="22"/>
    </location>
</feature>
<proteinExistence type="predicted"/>
<dbReference type="OrthoDB" id="9787902at2"/>
<dbReference type="InterPro" id="IPR017783">
    <property type="entry name" value="ABC_choline_sub-bd"/>
</dbReference>
<name>A0A5E6VUU5_PSEFL</name>
<dbReference type="GO" id="GO:0033265">
    <property type="term" value="F:choline binding"/>
    <property type="evidence" value="ECO:0007669"/>
    <property type="project" value="InterPro"/>
</dbReference>
<sequence length="305" mass="33026" precursor="true">MSHVFRFSGICALLVAASCANAAESPSCQQVRMGVANWTDVMATSAVAKVILDDLGYKTEQTFASEQIVLTGIKDKKLDLFLGYWNPLMNASVEPMVAAGQIAVSSKPNLTQANATLAVPRYLFDQGLKTFADIAKFKDALGGKIHGIESGSATNQQIQAMIDKNQFGLADFKLVESSEAGMLAEVRRAHNRKAAIVFFGWTPHPMNVTLAMNYLTGSQDALGPDEGAATVWTVTQPGYAQRCPNVQKLLDQLTFTTSGESQMMVAILDGQKPEAVARQWLKDHPEDRQRWTAGVASVDGKLAQQ</sequence>
<evidence type="ECO:0000256" key="1">
    <source>
        <dbReference type="SAM" id="SignalP"/>
    </source>
</evidence>
<dbReference type="EMBL" id="CABVGX010000043">
    <property type="protein sequence ID" value="VVN20921.1"/>
    <property type="molecule type" value="Genomic_DNA"/>
</dbReference>